<dbReference type="EMBL" id="OX451740">
    <property type="protein sequence ID" value="CAI8613671.1"/>
    <property type="molecule type" value="Genomic_DNA"/>
</dbReference>
<evidence type="ECO:0000313" key="9">
    <source>
        <dbReference type="EMBL" id="CAI8613671.1"/>
    </source>
</evidence>
<dbReference type="GO" id="GO:0005634">
    <property type="term" value="C:nucleus"/>
    <property type="evidence" value="ECO:0007669"/>
    <property type="project" value="UniProtKB-SubCell"/>
</dbReference>
<dbReference type="InterPro" id="IPR013087">
    <property type="entry name" value="Znf_C2H2_type"/>
</dbReference>
<evidence type="ECO:0000256" key="6">
    <source>
        <dbReference type="PROSITE-ProRule" id="PRU00042"/>
    </source>
</evidence>
<dbReference type="AlphaFoldDB" id="A0AAV1AUS0"/>
<feature type="region of interest" description="Disordered" evidence="7">
    <location>
        <begin position="1"/>
        <end position="60"/>
    </location>
</feature>
<dbReference type="Gene3D" id="3.30.160.60">
    <property type="entry name" value="Classic Zinc Finger"/>
    <property type="match status" value="1"/>
</dbReference>
<reference evidence="9 10" key="1">
    <citation type="submission" date="2023-01" db="EMBL/GenBank/DDBJ databases">
        <authorList>
            <person name="Kreplak J."/>
        </authorList>
    </citation>
    <scope>NUCLEOTIDE SEQUENCE [LARGE SCALE GENOMIC DNA]</scope>
</reference>
<keyword evidence="10" id="KW-1185">Reference proteome</keyword>
<evidence type="ECO:0000256" key="4">
    <source>
        <dbReference type="ARBA" id="ARBA00022833"/>
    </source>
</evidence>
<dbReference type="GO" id="GO:0009788">
    <property type="term" value="P:negative regulation of abscisic acid-activated signaling pathway"/>
    <property type="evidence" value="ECO:0007669"/>
    <property type="project" value="InterPro"/>
</dbReference>
<evidence type="ECO:0000256" key="5">
    <source>
        <dbReference type="ARBA" id="ARBA00023242"/>
    </source>
</evidence>
<keyword evidence="5" id="KW-0539">Nucleus</keyword>
<keyword evidence="2" id="KW-0479">Metal-binding</keyword>
<dbReference type="InterPro" id="IPR036236">
    <property type="entry name" value="Znf_C2H2_sf"/>
</dbReference>
<keyword evidence="3 6" id="KW-0863">Zinc-finger</keyword>
<protein>
    <recommendedName>
        <fullName evidence="8">C2H2-type domain-containing protein</fullName>
    </recommendedName>
</protein>
<evidence type="ECO:0000256" key="7">
    <source>
        <dbReference type="SAM" id="MobiDB-lite"/>
    </source>
</evidence>
<proteinExistence type="predicted"/>
<name>A0AAV1AUS0_VICFA</name>
<evidence type="ECO:0000256" key="1">
    <source>
        <dbReference type="ARBA" id="ARBA00004123"/>
    </source>
</evidence>
<dbReference type="SUPFAM" id="SSF57667">
    <property type="entry name" value="beta-beta-alpha zinc fingers"/>
    <property type="match status" value="1"/>
</dbReference>
<dbReference type="InterPro" id="IPR044246">
    <property type="entry name" value="ZFP3-like"/>
</dbReference>
<evidence type="ECO:0000313" key="10">
    <source>
        <dbReference type="Proteomes" id="UP001157006"/>
    </source>
</evidence>
<evidence type="ECO:0000256" key="2">
    <source>
        <dbReference type="ARBA" id="ARBA00022723"/>
    </source>
</evidence>
<dbReference type="PANTHER" id="PTHR47287">
    <property type="entry name" value="C2H2 AND C2HC ZINC FINGERS SUPERFAMILY PROTEIN"/>
    <property type="match status" value="1"/>
</dbReference>
<keyword evidence="4" id="KW-0862">Zinc</keyword>
<dbReference type="PANTHER" id="PTHR47287:SF15">
    <property type="entry name" value="ZINC FINGER PROTEIN 3-LIKE"/>
    <property type="match status" value="1"/>
</dbReference>
<comment type="subcellular location">
    <subcellularLocation>
        <location evidence="1">Nucleus</location>
    </subcellularLocation>
</comment>
<gene>
    <name evidence="9" type="ORF">VFH_V091840</name>
</gene>
<organism evidence="9 10">
    <name type="scientific">Vicia faba</name>
    <name type="common">Broad bean</name>
    <name type="synonym">Faba vulgaris</name>
    <dbReference type="NCBI Taxonomy" id="3906"/>
    <lineage>
        <taxon>Eukaryota</taxon>
        <taxon>Viridiplantae</taxon>
        <taxon>Streptophyta</taxon>
        <taxon>Embryophyta</taxon>
        <taxon>Tracheophyta</taxon>
        <taxon>Spermatophyta</taxon>
        <taxon>Magnoliopsida</taxon>
        <taxon>eudicotyledons</taxon>
        <taxon>Gunneridae</taxon>
        <taxon>Pentapetalae</taxon>
        <taxon>rosids</taxon>
        <taxon>fabids</taxon>
        <taxon>Fabales</taxon>
        <taxon>Fabaceae</taxon>
        <taxon>Papilionoideae</taxon>
        <taxon>50 kb inversion clade</taxon>
        <taxon>NPAAA clade</taxon>
        <taxon>Hologalegina</taxon>
        <taxon>IRL clade</taxon>
        <taxon>Fabeae</taxon>
        <taxon>Vicia</taxon>
    </lineage>
</organism>
<sequence>MCNTNHDPNKGKEKLNEETVAKQNNENKRKVTVLEEKPVAKSKSSKCHKNDTGEEESTNSSKEISPFVLFGYIIDPTKGNRKAYPCNFCTQKFVSPQALGGHQNCHKLERRLQKKNETMNKVREIFSNMGHGYQNSGIDREILHATESSSFDAWILHYVQHINQNIVNEQVTMTEIDFGLVSEAGANIDVEHEHKETQEEEEEACKTIDLNLKL</sequence>
<dbReference type="GO" id="GO:0008270">
    <property type="term" value="F:zinc ion binding"/>
    <property type="evidence" value="ECO:0007669"/>
    <property type="project" value="UniProtKB-KW"/>
</dbReference>
<accession>A0AAV1AUS0</accession>
<dbReference type="PROSITE" id="PS50157">
    <property type="entry name" value="ZINC_FINGER_C2H2_2"/>
    <property type="match status" value="1"/>
</dbReference>
<dbReference type="Proteomes" id="UP001157006">
    <property type="component" value="Chromosome 5"/>
</dbReference>
<evidence type="ECO:0000256" key="3">
    <source>
        <dbReference type="ARBA" id="ARBA00022771"/>
    </source>
</evidence>
<feature type="domain" description="C2H2-type" evidence="8">
    <location>
        <begin position="84"/>
        <end position="111"/>
    </location>
</feature>
<feature type="compositionally biased region" description="Basic and acidic residues" evidence="7">
    <location>
        <begin position="7"/>
        <end position="39"/>
    </location>
</feature>
<evidence type="ECO:0000259" key="8">
    <source>
        <dbReference type="PROSITE" id="PS50157"/>
    </source>
</evidence>
<dbReference type="PROSITE" id="PS00028">
    <property type="entry name" value="ZINC_FINGER_C2H2_1"/>
    <property type="match status" value="1"/>
</dbReference>